<dbReference type="InterPro" id="IPR029044">
    <property type="entry name" value="Nucleotide-diphossugar_trans"/>
</dbReference>
<sequence>MEITKAIIPIGGLATRFLPLSKVVTKEFWPLAEKPLLQYAVEELKNSGITDIVFIVNSRNKEQVAEYFSSAPALEKILEEQKKEDLLESVKKLEKLSQGLSFSFVTQTKPQGDGNAVLLAKKYVGDNACMVVYPDDVMVSNVPAALQLVKTFKTAQKPVLGLVQLPQEKLTSYGVVGAEKIATRLYKIKKLVEKPQSVEAAPSDLVSVGRRVLTPEVYDYLKKAKPNKKGEVVLAEVLGEMAKDGKILYGYELEGTWLECGDMKNWLYSFARSTLSHPLYGKDIQKHLKQERII</sequence>
<accession>A0A1G2RNR5</accession>
<dbReference type="EC" id="2.7.7.9" evidence="2"/>
<evidence type="ECO:0000313" key="7">
    <source>
        <dbReference type="EMBL" id="OHA73902.1"/>
    </source>
</evidence>
<comment type="similarity">
    <text evidence="1">Belongs to the UDPGP type 2 family.</text>
</comment>
<dbReference type="STRING" id="1802461.A3B24_03500"/>
<dbReference type="GO" id="GO:0006011">
    <property type="term" value="P:UDP-alpha-D-glucose metabolic process"/>
    <property type="evidence" value="ECO:0007669"/>
    <property type="project" value="InterPro"/>
</dbReference>
<dbReference type="Proteomes" id="UP000176917">
    <property type="component" value="Unassembled WGS sequence"/>
</dbReference>
<dbReference type="Gene3D" id="3.90.550.10">
    <property type="entry name" value="Spore Coat Polysaccharide Biosynthesis Protein SpsA, Chain A"/>
    <property type="match status" value="1"/>
</dbReference>
<name>A0A1G2RNR5_9BACT</name>
<dbReference type="InterPro" id="IPR005835">
    <property type="entry name" value="NTP_transferase_dom"/>
</dbReference>
<evidence type="ECO:0000256" key="1">
    <source>
        <dbReference type="ARBA" id="ARBA00006890"/>
    </source>
</evidence>
<dbReference type="Pfam" id="PF00483">
    <property type="entry name" value="NTP_transferase"/>
    <property type="match status" value="1"/>
</dbReference>
<reference evidence="7 8" key="1">
    <citation type="journal article" date="2016" name="Nat. Commun.">
        <title>Thousands of microbial genomes shed light on interconnected biogeochemical processes in an aquifer system.</title>
        <authorList>
            <person name="Anantharaman K."/>
            <person name="Brown C.T."/>
            <person name="Hug L.A."/>
            <person name="Sharon I."/>
            <person name="Castelle C.J."/>
            <person name="Probst A.J."/>
            <person name="Thomas B.C."/>
            <person name="Singh A."/>
            <person name="Wilkins M.J."/>
            <person name="Karaoz U."/>
            <person name="Brodie E.L."/>
            <person name="Williams K.H."/>
            <person name="Hubbard S.S."/>
            <person name="Banfield J.F."/>
        </authorList>
    </citation>
    <scope>NUCLEOTIDE SEQUENCE [LARGE SCALE GENOMIC DNA]</scope>
</reference>
<evidence type="ECO:0000256" key="4">
    <source>
        <dbReference type="ARBA" id="ARBA00022695"/>
    </source>
</evidence>
<dbReference type="PANTHER" id="PTHR43197:SF1">
    <property type="entry name" value="UTP--GLUCOSE-1-PHOSPHATE URIDYLYLTRANSFERASE"/>
    <property type="match status" value="1"/>
</dbReference>
<comment type="catalytic activity">
    <reaction evidence="5">
        <text>alpha-D-glucose 1-phosphate + UTP + H(+) = UDP-alpha-D-glucose + diphosphate</text>
        <dbReference type="Rhea" id="RHEA:19889"/>
        <dbReference type="ChEBI" id="CHEBI:15378"/>
        <dbReference type="ChEBI" id="CHEBI:33019"/>
        <dbReference type="ChEBI" id="CHEBI:46398"/>
        <dbReference type="ChEBI" id="CHEBI:58601"/>
        <dbReference type="ChEBI" id="CHEBI:58885"/>
        <dbReference type="EC" id="2.7.7.9"/>
    </reaction>
</comment>
<dbReference type="GO" id="GO:0003983">
    <property type="term" value="F:UTP:glucose-1-phosphate uridylyltransferase activity"/>
    <property type="evidence" value="ECO:0007669"/>
    <property type="project" value="UniProtKB-EC"/>
</dbReference>
<evidence type="ECO:0000259" key="6">
    <source>
        <dbReference type="Pfam" id="PF00483"/>
    </source>
</evidence>
<protein>
    <recommendedName>
        <fullName evidence="2">UTP--glucose-1-phosphate uridylyltransferase</fullName>
        <ecNumber evidence="2">2.7.7.9</ecNumber>
    </recommendedName>
</protein>
<organism evidence="7 8">
    <name type="scientific">Candidatus Wildermuthbacteria bacterium RIFCSPLOWO2_01_FULL_48_16</name>
    <dbReference type="NCBI Taxonomy" id="1802461"/>
    <lineage>
        <taxon>Bacteria</taxon>
        <taxon>Candidatus Wildermuthiibacteriota</taxon>
    </lineage>
</organism>
<gene>
    <name evidence="7" type="ORF">A3B24_03500</name>
</gene>
<evidence type="ECO:0000313" key="8">
    <source>
        <dbReference type="Proteomes" id="UP000176917"/>
    </source>
</evidence>
<evidence type="ECO:0000256" key="2">
    <source>
        <dbReference type="ARBA" id="ARBA00012415"/>
    </source>
</evidence>
<comment type="caution">
    <text evidence="7">The sequence shown here is derived from an EMBL/GenBank/DDBJ whole genome shotgun (WGS) entry which is preliminary data.</text>
</comment>
<evidence type="ECO:0000256" key="3">
    <source>
        <dbReference type="ARBA" id="ARBA00022679"/>
    </source>
</evidence>
<dbReference type="InterPro" id="IPR005771">
    <property type="entry name" value="GalU_uridylyltTrfase_bac/arc"/>
</dbReference>
<dbReference type="EMBL" id="MHUG01000004">
    <property type="protein sequence ID" value="OHA73902.1"/>
    <property type="molecule type" value="Genomic_DNA"/>
</dbReference>
<dbReference type="PANTHER" id="PTHR43197">
    <property type="entry name" value="UTP--GLUCOSE-1-PHOSPHATE URIDYLYLTRANSFERASE"/>
    <property type="match status" value="1"/>
</dbReference>
<keyword evidence="3" id="KW-0808">Transferase</keyword>
<dbReference type="AlphaFoldDB" id="A0A1G2RNR5"/>
<feature type="domain" description="Nucleotidyl transferase" evidence="6">
    <location>
        <begin position="5"/>
        <end position="266"/>
    </location>
</feature>
<evidence type="ECO:0000256" key="5">
    <source>
        <dbReference type="ARBA" id="ARBA00048128"/>
    </source>
</evidence>
<dbReference type="SUPFAM" id="SSF53448">
    <property type="entry name" value="Nucleotide-diphospho-sugar transferases"/>
    <property type="match status" value="1"/>
</dbReference>
<proteinExistence type="inferred from homology"/>
<keyword evidence="4" id="KW-0548">Nucleotidyltransferase</keyword>